<reference evidence="2" key="1">
    <citation type="journal article" date="2014" name="Int. J. Syst. Evol. Microbiol.">
        <title>Complete genome of a new Firmicutes species belonging to the dominant human colonic microbiota ('Ruminococcus bicirculans') reveals two chromosomes and a selective capacity to utilize plant glucans.</title>
        <authorList>
            <consortium name="NISC Comparative Sequencing Program"/>
            <person name="Wegmann U."/>
            <person name="Louis P."/>
            <person name="Goesmann A."/>
            <person name="Henrissat B."/>
            <person name="Duncan S.H."/>
            <person name="Flint H.J."/>
        </authorList>
    </citation>
    <scope>NUCLEOTIDE SEQUENCE</scope>
    <source>
        <strain evidence="2">NBRC 107715</strain>
    </source>
</reference>
<accession>A0A512JCR3</accession>
<dbReference type="AlphaFoldDB" id="A0A512JCR3"/>
<dbReference type="Pfam" id="PF19717">
    <property type="entry name" value="DUF6212"/>
    <property type="match status" value="1"/>
</dbReference>
<evidence type="ECO:0000313" key="1">
    <source>
        <dbReference type="EMBL" id="GEP07697.1"/>
    </source>
</evidence>
<name>A0A512JCR3_9HYPH</name>
<dbReference type="InterPro" id="IPR046184">
    <property type="entry name" value="DUF6212"/>
</dbReference>
<dbReference type="Proteomes" id="UP000321960">
    <property type="component" value="Unassembled WGS sequence"/>
</dbReference>
<reference evidence="2" key="4">
    <citation type="submission" date="2023-01" db="EMBL/GenBank/DDBJ databases">
        <title>Draft genome sequence of Methylobacterium oxalidis strain NBRC 107715.</title>
        <authorList>
            <person name="Sun Q."/>
            <person name="Mori K."/>
        </authorList>
    </citation>
    <scope>NUCLEOTIDE SEQUENCE</scope>
    <source>
        <strain evidence="2">NBRC 107715</strain>
    </source>
</reference>
<sequence length="165" mass="18269">MVEARVSERHLSKVFILDSADASFDFNAVQYLKSEGEVFVHPPAYGMTTAIIPHGLPPDAVRISAKLAIGNAKSADISFSIGVCKTSNEDRKIPPETSSGMPDLVCSEWKAVKPGAIEEINLFLKEKYHGWADIYLFTRMTEEGNNDFAWARFRAITALIQQDCS</sequence>
<dbReference type="EMBL" id="BSPK01000106">
    <property type="protein sequence ID" value="GLS66502.1"/>
    <property type="molecule type" value="Genomic_DNA"/>
</dbReference>
<dbReference type="Proteomes" id="UP001156856">
    <property type="component" value="Unassembled WGS sequence"/>
</dbReference>
<evidence type="ECO:0000313" key="2">
    <source>
        <dbReference type="EMBL" id="GLS66502.1"/>
    </source>
</evidence>
<keyword evidence="4" id="KW-1185">Reference proteome</keyword>
<evidence type="ECO:0000313" key="4">
    <source>
        <dbReference type="Proteomes" id="UP001156856"/>
    </source>
</evidence>
<gene>
    <name evidence="2" type="ORF">GCM10007888_48850</name>
    <name evidence="1" type="ORF">MOX02_57350</name>
</gene>
<evidence type="ECO:0000313" key="3">
    <source>
        <dbReference type="Proteomes" id="UP000321960"/>
    </source>
</evidence>
<reference evidence="4" key="2">
    <citation type="journal article" date="2019" name="Int. J. Syst. Evol. Microbiol.">
        <title>The Global Catalogue of Microorganisms (GCM) 10K type strain sequencing project: providing services to taxonomists for standard genome sequencing and annotation.</title>
        <authorList>
            <consortium name="The Broad Institute Genomics Platform"/>
            <consortium name="The Broad Institute Genome Sequencing Center for Infectious Disease"/>
            <person name="Wu L."/>
            <person name="Ma J."/>
        </authorList>
    </citation>
    <scope>NUCLEOTIDE SEQUENCE [LARGE SCALE GENOMIC DNA]</scope>
    <source>
        <strain evidence="4">NBRC 107715</strain>
    </source>
</reference>
<organism evidence="1 3">
    <name type="scientific">Methylobacterium oxalidis</name>
    <dbReference type="NCBI Taxonomy" id="944322"/>
    <lineage>
        <taxon>Bacteria</taxon>
        <taxon>Pseudomonadati</taxon>
        <taxon>Pseudomonadota</taxon>
        <taxon>Alphaproteobacteria</taxon>
        <taxon>Hyphomicrobiales</taxon>
        <taxon>Methylobacteriaceae</taxon>
        <taxon>Methylobacterium</taxon>
    </lineage>
</organism>
<reference evidence="1 3" key="3">
    <citation type="submission" date="2019-07" db="EMBL/GenBank/DDBJ databases">
        <title>Whole genome shotgun sequence of Methylobacterium oxalidis NBRC 107715.</title>
        <authorList>
            <person name="Hosoyama A."/>
            <person name="Uohara A."/>
            <person name="Ohji S."/>
            <person name="Ichikawa N."/>
        </authorList>
    </citation>
    <scope>NUCLEOTIDE SEQUENCE [LARGE SCALE GENOMIC DNA]</scope>
    <source>
        <strain evidence="1 3">NBRC 107715</strain>
    </source>
</reference>
<proteinExistence type="predicted"/>
<protein>
    <submittedName>
        <fullName evidence="1">Uncharacterized protein</fullName>
    </submittedName>
</protein>
<dbReference type="EMBL" id="BJZU01000175">
    <property type="protein sequence ID" value="GEP07697.1"/>
    <property type="molecule type" value="Genomic_DNA"/>
</dbReference>
<comment type="caution">
    <text evidence="1">The sequence shown here is derived from an EMBL/GenBank/DDBJ whole genome shotgun (WGS) entry which is preliminary data.</text>
</comment>